<reference evidence="1 2" key="1">
    <citation type="submission" date="2023-10" db="EMBL/GenBank/DDBJ databases">
        <title>Noviherbaspirillum sp. CPCC 100848 genome assembly.</title>
        <authorList>
            <person name="Li X.Y."/>
            <person name="Fang X.M."/>
        </authorList>
    </citation>
    <scope>NUCLEOTIDE SEQUENCE [LARGE SCALE GENOMIC DNA]</scope>
    <source>
        <strain evidence="1 2">CPCC 100848</strain>
    </source>
</reference>
<keyword evidence="2" id="KW-1185">Reference proteome</keyword>
<sequence length="61" mass="6982">MSRYVYQRSVGGKTFFPFEQGARILRHATPRFAKMMAHKLSLGSAADVQRDMQQNHSKQLA</sequence>
<name>A0ABU6JIB4_9BURK</name>
<proteinExistence type="predicted"/>
<evidence type="ECO:0000313" key="2">
    <source>
        <dbReference type="Proteomes" id="UP001352263"/>
    </source>
</evidence>
<organism evidence="1 2">
    <name type="scientific">Noviherbaspirillum album</name>
    <dbReference type="NCBI Taxonomy" id="3080276"/>
    <lineage>
        <taxon>Bacteria</taxon>
        <taxon>Pseudomonadati</taxon>
        <taxon>Pseudomonadota</taxon>
        <taxon>Betaproteobacteria</taxon>
        <taxon>Burkholderiales</taxon>
        <taxon>Oxalobacteraceae</taxon>
        <taxon>Noviherbaspirillum</taxon>
    </lineage>
</organism>
<gene>
    <name evidence="1" type="ORF">RY831_30045</name>
</gene>
<dbReference type="RefSeq" id="WP_326510004.1">
    <property type="nucleotide sequence ID" value="NZ_JAWIIV010000052.1"/>
</dbReference>
<comment type="caution">
    <text evidence="1">The sequence shown here is derived from an EMBL/GenBank/DDBJ whole genome shotgun (WGS) entry which is preliminary data.</text>
</comment>
<dbReference type="EMBL" id="JAWIIV010000052">
    <property type="protein sequence ID" value="MEC4723391.1"/>
    <property type="molecule type" value="Genomic_DNA"/>
</dbReference>
<evidence type="ECO:0000313" key="1">
    <source>
        <dbReference type="EMBL" id="MEC4723391.1"/>
    </source>
</evidence>
<protein>
    <submittedName>
        <fullName evidence="1">Uncharacterized protein</fullName>
    </submittedName>
</protein>
<accession>A0ABU6JIB4</accession>
<dbReference type="Proteomes" id="UP001352263">
    <property type="component" value="Unassembled WGS sequence"/>
</dbReference>